<accession>A0A3A2Z5F4</accession>
<dbReference type="EMBL" id="MVGC01000638">
    <property type="protein sequence ID" value="RJE18046.1"/>
    <property type="molecule type" value="Genomic_DNA"/>
</dbReference>
<proteinExistence type="predicted"/>
<protein>
    <submittedName>
        <fullName evidence="2">Uncharacterized protein</fullName>
    </submittedName>
</protein>
<comment type="caution">
    <text evidence="2">The sequence shown here is derived from an EMBL/GenBank/DDBJ whole genome shotgun (WGS) entry which is preliminary data.</text>
</comment>
<reference evidence="3" key="1">
    <citation type="submission" date="2017-02" db="EMBL/GenBank/DDBJ databases">
        <authorList>
            <person name="Tafer H."/>
            <person name="Lopandic K."/>
        </authorList>
    </citation>
    <scope>NUCLEOTIDE SEQUENCE [LARGE SCALE GENOMIC DNA]</scope>
    <source>
        <strain evidence="3">CBS 366.77</strain>
    </source>
</reference>
<evidence type="ECO:0000256" key="1">
    <source>
        <dbReference type="SAM" id="MobiDB-lite"/>
    </source>
</evidence>
<feature type="compositionally biased region" description="Polar residues" evidence="1">
    <location>
        <begin position="11"/>
        <end position="20"/>
    </location>
</feature>
<feature type="non-terminal residue" evidence="2">
    <location>
        <position position="1"/>
    </location>
</feature>
<evidence type="ECO:0000313" key="3">
    <source>
        <dbReference type="Proteomes" id="UP000266188"/>
    </source>
</evidence>
<feature type="compositionally biased region" description="Polar residues" evidence="1">
    <location>
        <begin position="120"/>
        <end position="131"/>
    </location>
</feature>
<dbReference type="Proteomes" id="UP000266188">
    <property type="component" value="Unassembled WGS sequence"/>
</dbReference>
<evidence type="ECO:0000313" key="2">
    <source>
        <dbReference type="EMBL" id="RJE18046.1"/>
    </source>
</evidence>
<feature type="compositionally biased region" description="Basic and acidic residues" evidence="1">
    <location>
        <begin position="1"/>
        <end position="10"/>
    </location>
</feature>
<dbReference type="AlphaFoldDB" id="A0A3A2Z5F4"/>
<feature type="region of interest" description="Disordered" evidence="1">
    <location>
        <begin position="58"/>
        <end position="79"/>
    </location>
</feature>
<gene>
    <name evidence="2" type="ORF">PHISCL_09620</name>
</gene>
<name>A0A3A2Z5F4_9EURO</name>
<feature type="region of interest" description="Disordered" evidence="1">
    <location>
        <begin position="1"/>
        <end position="34"/>
    </location>
</feature>
<organism evidence="2 3">
    <name type="scientific">Aspergillus sclerotialis</name>
    <dbReference type="NCBI Taxonomy" id="2070753"/>
    <lineage>
        <taxon>Eukaryota</taxon>
        <taxon>Fungi</taxon>
        <taxon>Dikarya</taxon>
        <taxon>Ascomycota</taxon>
        <taxon>Pezizomycotina</taxon>
        <taxon>Eurotiomycetes</taxon>
        <taxon>Eurotiomycetidae</taxon>
        <taxon>Eurotiales</taxon>
        <taxon>Aspergillaceae</taxon>
        <taxon>Aspergillus</taxon>
        <taxon>Aspergillus subgen. Polypaecilum</taxon>
    </lineage>
</organism>
<feature type="region of interest" description="Disordered" evidence="1">
    <location>
        <begin position="120"/>
        <end position="141"/>
    </location>
</feature>
<sequence>ADMHTQDTPERQYSSNTSIIPQDDNRGSLHSLYSGLDTDCERGALGLAEQNIQYREDIQDSSHRDNTPSCFSPTEIFPTDQDAFSKPLEGCDTLGKGHFNQQGLNENGLESGDVNVQSAPSYENEMQTSNCEGYHSLEGKF</sequence>
<keyword evidence="3" id="KW-1185">Reference proteome</keyword>